<evidence type="ECO:0008006" key="5">
    <source>
        <dbReference type="Google" id="ProtNLM"/>
    </source>
</evidence>
<dbReference type="Proteomes" id="UP000188947">
    <property type="component" value="Unassembled WGS sequence"/>
</dbReference>
<feature type="repeat" description="TPR" evidence="1">
    <location>
        <begin position="245"/>
        <end position="278"/>
    </location>
</feature>
<protein>
    <recommendedName>
        <fullName evidence="5">HTH luxR-type domain-containing protein</fullName>
    </recommendedName>
</protein>
<keyword evidence="2" id="KW-0472">Membrane</keyword>
<dbReference type="InterPro" id="IPR011990">
    <property type="entry name" value="TPR-like_helical_dom_sf"/>
</dbReference>
<evidence type="ECO:0000256" key="1">
    <source>
        <dbReference type="PROSITE-ProRule" id="PRU00339"/>
    </source>
</evidence>
<dbReference type="SUPFAM" id="SSF46894">
    <property type="entry name" value="C-terminal effector domain of the bipartite response regulators"/>
    <property type="match status" value="1"/>
</dbReference>
<name>A0A1T3J374_ELIME</name>
<feature type="transmembrane region" description="Helical" evidence="2">
    <location>
        <begin position="340"/>
        <end position="360"/>
    </location>
</feature>
<dbReference type="SUPFAM" id="SSF48452">
    <property type="entry name" value="TPR-like"/>
    <property type="match status" value="1"/>
</dbReference>
<dbReference type="Pfam" id="PF13181">
    <property type="entry name" value="TPR_8"/>
    <property type="match status" value="3"/>
</dbReference>
<dbReference type="AlphaFoldDB" id="A0A1T3J374"/>
<gene>
    <name evidence="3" type="ORF">BMF97_13195</name>
</gene>
<organism evidence="3 4">
    <name type="scientific">Elizabethkingia meningoseptica</name>
    <name type="common">Chryseobacterium meningosepticum</name>
    <dbReference type="NCBI Taxonomy" id="238"/>
    <lineage>
        <taxon>Bacteria</taxon>
        <taxon>Pseudomonadati</taxon>
        <taxon>Bacteroidota</taxon>
        <taxon>Flavobacteriia</taxon>
        <taxon>Flavobacteriales</taxon>
        <taxon>Weeksellaceae</taxon>
        <taxon>Elizabethkingia</taxon>
    </lineage>
</organism>
<accession>A0A1T3J374</accession>
<dbReference type="InterPro" id="IPR019734">
    <property type="entry name" value="TPR_rpt"/>
</dbReference>
<dbReference type="SMART" id="SM00028">
    <property type="entry name" value="TPR"/>
    <property type="match status" value="4"/>
</dbReference>
<evidence type="ECO:0000313" key="4">
    <source>
        <dbReference type="Proteomes" id="UP000188947"/>
    </source>
</evidence>
<dbReference type="PROSITE" id="PS50005">
    <property type="entry name" value="TPR"/>
    <property type="match status" value="1"/>
</dbReference>
<dbReference type="OrthoDB" id="1274361at2"/>
<keyword evidence="2" id="KW-0812">Transmembrane</keyword>
<dbReference type="RefSeq" id="WP_070904500.1">
    <property type="nucleotide sequence ID" value="NZ_CP016378.1"/>
</dbReference>
<dbReference type="InterPro" id="IPR016032">
    <property type="entry name" value="Sig_transdc_resp-reg_C-effctor"/>
</dbReference>
<dbReference type="Gene3D" id="1.25.40.10">
    <property type="entry name" value="Tetratricopeptide repeat domain"/>
    <property type="match status" value="2"/>
</dbReference>
<comment type="caution">
    <text evidence="3">The sequence shown here is derived from an EMBL/GenBank/DDBJ whole genome shotgun (WGS) entry which is preliminary data.</text>
</comment>
<dbReference type="InterPro" id="IPR036388">
    <property type="entry name" value="WH-like_DNA-bd_sf"/>
</dbReference>
<reference evidence="3 4" key="1">
    <citation type="submission" date="2016-11" db="EMBL/GenBank/DDBJ databases">
        <title>Genome sequence and comparative genomic analysis of clinical strain Elizabethkingia meningoseptica 61421 PRCM.</title>
        <authorList>
            <person name="Wang M."/>
            <person name="Hu S."/>
            <person name="Cao L."/>
            <person name="Jiang T."/>
            <person name="Zhou Y."/>
            <person name="Ming D."/>
        </authorList>
    </citation>
    <scope>NUCLEOTIDE SEQUENCE [LARGE SCALE GENOMIC DNA]</scope>
    <source>
        <strain evidence="3 4">61421 PRCM</strain>
    </source>
</reference>
<sequence length="486" mass="56539">MIKKTILFFLCNTCFFAPGQTSEEKKIDSIFNTINRSVSSVVNKTSDEELNVCTEVYYKSKEKRYIKGQINALVCITEIYSNTGDTEKSLVAADEGIELARNNKEYILQLSVFLLMKGVELSRLGYFDESLKSYKEALSVIDSAPEKLNNAKHFNKALIYFYINLSYERDRRAPLSRKEKEFYIQSAYKEALQITDDYPKKNYILTKSLQGLISAYTDWGELDKAEEYLKQADQISKKFQSSWPLTRHVLMGTLERKKGDFGKAVAYYEAALELSKSYKLLYDQKLIYELLSECYHEMKDYKNESYFLAMNKKLSDSIDIAEKHANGYMFKKKTEEPKNYNYLFIPGVIILLLIIVFVYYRRKNRFKKEEAVHFADIPEVQMLSGESDSNSNIQFLIEMAKTNNTAFYFQFKQAFSGFNQALLHINPKLLQSDLEYCALIKLNFSSKEIAHIKKISVGAVESKKHRIRKKLNLSAEENIYVWLMDK</sequence>
<dbReference type="eggNOG" id="COG2197">
    <property type="taxonomic scope" value="Bacteria"/>
</dbReference>
<proteinExistence type="predicted"/>
<keyword evidence="1" id="KW-0802">TPR repeat</keyword>
<dbReference type="GO" id="GO:0006355">
    <property type="term" value="P:regulation of DNA-templated transcription"/>
    <property type="evidence" value="ECO:0007669"/>
    <property type="project" value="InterPro"/>
</dbReference>
<dbReference type="EMBL" id="MPOG01000014">
    <property type="protein sequence ID" value="OOH94306.1"/>
    <property type="molecule type" value="Genomic_DNA"/>
</dbReference>
<keyword evidence="2" id="KW-1133">Transmembrane helix</keyword>
<dbReference type="GO" id="GO:0003677">
    <property type="term" value="F:DNA binding"/>
    <property type="evidence" value="ECO:0007669"/>
    <property type="project" value="InterPro"/>
</dbReference>
<keyword evidence="4" id="KW-1185">Reference proteome</keyword>
<evidence type="ECO:0000313" key="3">
    <source>
        <dbReference type="EMBL" id="OOH94306.1"/>
    </source>
</evidence>
<evidence type="ECO:0000256" key="2">
    <source>
        <dbReference type="SAM" id="Phobius"/>
    </source>
</evidence>
<dbReference type="Gene3D" id="1.10.10.10">
    <property type="entry name" value="Winged helix-like DNA-binding domain superfamily/Winged helix DNA-binding domain"/>
    <property type="match status" value="1"/>
</dbReference>
<dbReference type="STRING" id="238.BBD35_12515"/>